<comment type="caution">
    <text evidence="1">The sequence shown here is derived from an EMBL/GenBank/DDBJ whole genome shotgun (WGS) entry which is preliminary data.</text>
</comment>
<reference evidence="1 2" key="1">
    <citation type="journal article" date="2022" name="Nat. Genet.">
        <title>Improved pea reference genome and pan-genome highlight genomic features and evolutionary characteristics.</title>
        <authorList>
            <person name="Yang T."/>
            <person name="Liu R."/>
            <person name="Luo Y."/>
            <person name="Hu S."/>
            <person name="Wang D."/>
            <person name="Wang C."/>
            <person name="Pandey M.K."/>
            <person name="Ge S."/>
            <person name="Xu Q."/>
            <person name="Li N."/>
            <person name="Li G."/>
            <person name="Huang Y."/>
            <person name="Saxena R.K."/>
            <person name="Ji Y."/>
            <person name="Li M."/>
            <person name="Yan X."/>
            <person name="He Y."/>
            <person name="Liu Y."/>
            <person name="Wang X."/>
            <person name="Xiang C."/>
            <person name="Varshney R.K."/>
            <person name="Ding H."/>
            <person name="Gao S."/>
            <person name="Zong X."/>
        </authorList>
    </citation>
    <scope>NUCLEOTIDE SEQUENCE [LARGE SCALE GENOMIC DNA]</scope>
    <source>
        <strain evidence="1 2">cv. Zhongwan 6</strain>
    </source>
</reference>
<evidence type="ECO:0000313" key="2">
    <source>
        <dbReference type="Proteomes" id="UP001058974"/>
    </source>
</evidence>
<dbReference type="Proteomes" id="UP001058974">
    <property type="component" value="Chromosome 3"/>
</dbReference>
<gene>
    <name evidence="1" type="ORF">KIW84_035938</name>
</gene>
<accession>A0A9D4Y5A0</accession>
<dbReference type="AlphaFoldDB" id="A0A9D4Y5A0"/>
<evidence type="ECO:0000313" key="1">
    <source>
        <dbReference type="EMBL" id="KAI5431988.1"/>
    </source>
</evidence>
<dbReference type="Gramene" id="Psat03G0593800-T1">
    <property type="protein sequence ID" value="KAI5431988.1"/>
    <property type="gene ID" value="KIW84_035938"/>
</dbReference>
<dbReference type="EMBL" id="JAMSHJ010000003">
    <property type="protein sequence ID" value="KAI5431988.1"/>
    <property type="molecule type" value="Genomic_DNA"/>
</dbReference>
<organism evidence="1 2">
    <name type="scientific">Pisum sativum</name>
    <name type="common">Garden pea</name>
    <name type="synonym">Lathyrus oleraceus</name>
    <dbReference type="NCBI Taxonomy" id="3888"/>
    <lineage>
        <taxon>Eukaryota</taxon>
        <taxon>Viridiplantae</taxon>
        <taxon>Streptophyta</taxon>
        <taxon>Embryophyta</taxon>
        <taxon>Tracheophyta</taxon>
        <taxon>Spermatophyta</taxon>
        <taxon>Magnoliopsida</taxon>
        <taxon>eudicotyledons</taxon>
        <taxon>Gunneridae</taxon>
        <taxon>Pentapetalae</taxon>
        <taxon>rosids</taxon>
        <taxon>fabids</taxon>
        <taxon>Fabales</taxon>
        <taxon>Fabaceae</taxon>
        <taxon>Papilionoideae</taxon>
        <taxon>50 kb inversion clade</taxon>
        <taxon>NPAAA clade</taxon>
        <taxon>Hologalegina</taxon>
        <taxon>IRL clade</taxon>
        <taxon>Fabeae</taxon>
        <taxon>Lathyrus</taxon>
    </lineage>
</organism>
<proteinExistence type="predicted"/>
<name>A0A9D4Y5A0_PEA</name>
<keyword evidence="2" id="KW-1185">Reference proteome</keyword>
<protein>
    <submittedName>
        <fullName evidence="1">Uncharacterized protein</fullName>
    </submittedName>
</protein>
<sequence>MNHGDVFATDNEDGDSDCDMDNWVRPCAPGEKINNWTAEEIVRVTLQTKIDLADSIKNSYVMAQYDFDNPIYQAEVESEEDCELPKELARLLKQEERVIQPHQEELEVINLGTEDAKKEIKIGAALEEKVKRGLIEMLQEYVDVFAWSYQDMPGLDTDIVVHRLPLREDCPSVKQKLRRTSPDMAVKIKEEVQKQCVLITEI</sequence>